<dbReference type="CDD" id="cd00519">
    <property type="entry name" value="Lipase_3"/>
    <property type="match status" value="1"/>
</dbReference>
<evidence type="ECO:0000256" key="13">
    <source>
        <dbReference type="ARBA" id="ARBA00024531"/>
    </source>
</evidence>
<evidence type="ECO:0000256" key="14">
    <source>
        <dbReference type="ARBA" id="ARBA00026104"/>
    </source>
</evidence>
<comment type="caution">
    <text evidence="17">The sequence shown here is derived from an EMBL/GenBank/DDBJ whole genome shotgun (WGS) entry which is preliminary data.</text>
</comment>
<dbReference type="AlphaFoldDB" id="A0A9N8DDF6"/>
<keyword evidence="10" id="KW-1133">Transmembrane helix</keyword>
<dbReference type="InterPro" id="IPR029058">
    <property type="entry name" value="AB_hydrolase_fold"/>
</dbReference>
<evidence type="ECO:0000256" key="4">
    <source>
        <dbReference type="ARBA" id="ARBA00022553"/>
    </source>
</evidence>
<keyword evidence="12" id="KW-0472">Membrane</keyword>
<evidence type="ECO:0000256" key="7">
    <source>
        <dbReference type="ARBA" id="ARBA00022801"/>
    </source>
</evidence>
<evidence type="ECO:0000256" key="15">
    <source>
        <dbReference type="SAM" id="SignalP"/>
    </source>
</evidence>
<keyword evidence="11" id="KW-0443">Lipid metabolism</keyword>
<evidence type="ECO:0000256" key="6">
    <source>
        <dbReference type="ARBA" id="ARBA00022723"/>
    </source>
</evidence>
<evidence type="ECO:0000256" key="2">
    <source>
        <dbReference type="ARBA" id="ARBA00004651"/>
    </source>
</evidence>
<dbReference type="OrthoDB" id="45753at2759"/>
<proteinExistence type="predicted"/>
<dbReference type="Proteomes" id="UP001153069">
    <property type="component" value="Unassembled WGS sequence"/>
</dbReference>
<keyword evidence="9" id="KW-0442">Lipid degradation</keyword>
<dbReference type="GO" id="GO:0016042">
    <property type="term" value="P:lipid catabolic process"/>
    <property type="evidence" value="ECO:0007669"/>
    <property type="project" value="UniProtKB-KW"/>
</dbReference>
<accession>A0A9N8DDF6</accession>
<evidence type="ECO:0000256" key="9">
    <source>
        <dbReference type="ARBA" id="ARBA00022963"/>
    </source>
</evidence>
<evidence type="ECO:0000256" key="10">
    <source>
        <dbReference type="ARBA" id="ARBA00022989"/>
    </source>
</evidence>
<reference evidence="17" key="1">
    <citation type="submission" date="2020-06" db="EMBL/GenBank/DDBJ databases">
        <authorList>
            <consortium name="Plant Systems Biology data submission"/>
        </authorList>
    </citation>
    <scope>NUCLEOTIDE SEQUENCE</scope>
    <source>
        <strain evidence="17">D6</strain>
    </source>
</reference>
<dbReference type="SUPFAM" id="SSF53474">
    <property type="entry name" value="alpha/beta-Hydrolases"/>
    <property type="match status" value="1"/>
</dbReference>
<evidence type="ECO:0000256" key="8">
    <source>
        <dbReference type="ARBA" id="ARBA00022837"/>
    </source>
</evidence>
<dbReference type="GO" id="GO:0046872">
    <property type="term" value="F:metal ion binding"/>
    <property type="evidence" value="ECO:0007669"/>
    <property type="project" value="UniProtKB-KW"/>
</dbReference>
<protein>
    <recommendedName>
        <fullName evidence="14">sn-1-specific diacylglycerol lipase</fullName>
        <ecNumber evidence="14">3.1.1.116</ecNumber>
    </recommendedName>
</protein>
<keyword evidence="6" id="KW-0479">Metal-binding</keyword>
<dbReference type="EMBL" id="CAICTM010000086">
    <property type="protein sequence ID" value="CAB9500604.1"/>
    <property type="molecule type" value="Genomic_DNA"/>
</dbReference>
<evidence type="ECO:0000256" key="1">
    <source>
        <dbReference type="ARBA" id="ARBA00001913"/>
    </source>
</evidence>
<keyword evidence="18" id="KW-1185">Reference proteome</keyword>
<evidence type="ECO:0000256" key="12">
    <source>
        <dbReference type="ARBA" id="ARBA00023136"/>
    </source>
</evidence>
<evidence type="ECO:0000313" key="18">
    <source>
        <dbReference type="Proteomes" id="UP001153069"/>
    </source>
</evidence>
<dbReference type="PANTHER" id="PTHR45792">
    <property type="entry name" value="DIACYLGLYCEROL LIPASE HOMOLOG-RELATED"/>
    <property type="match status" value="1"/>
</dbReference>
<keyword evidence="15" id="KW-0732">Signal</keyword>
<dbReference type="Gene3D" id="3.40.50.1820">
    <property type="entry name" value="alpha/beta hydrolase"/>
    <property type="match status" value="1"/>
</dbReference>
<feature type="chain" id="PRO_5040456245" description="sn-1-specific diacylglycerol lipase" evidence="15">
    <location>
        <begin position="17"/>
        <end position="614"/>
    </location>
</feature>
<dbReference type="InterPro" id="IPR002921">
    <property type="entry name" value="Fungal_lipase-type"/>
</dbReference>
<comment type="subcellular location">
    <subcellularLocation>
        <location evidence="2">Cell membrane</location>
        <topology evidence="2">Multi-pass membrane protein</topology>
    </subcellularLocation>
</comment>
<evidence type="ECO:0000256" key="3">
    <source>
        <dbReference type="ARBA" id="ARBA00022475"/>
    </source>
</evidence>
<name>A0A9N8DDF6_9STRA</name>
<evidence type="ECO:0000256" key="11">
    <source>
        <dbReference type="ARBA" id="ARBA00023098"/>
    </source>
</evidence>
<sequence>MRTLWALLVFLSVARSFSVNLPISRWHLVSLNIPTQTTSTNNNGQPFRSAGPLTSVGSASVAAENADDGDDDKKKEMSAFRAKLSKVLSNVRAAPFAFSIVTFILGWALGGRSAISSSASRPVRTAARQYPIIATILLVVAIRDTWSLIPAWAKKNIRKLRGTVTGNKDDVDTDDPDDLTSLASMSLKLRTLFQQGKERFAKAGVTYDNPIMVFLATIHLMNQAKEQLADRRDAMYQTSGPLVDNPKEVLQGMDEYFEFADWAYDELPEGQTLKGNLEAKGYSLLRHEKTALPGHVAHYVAVSNERKEALIGVKGTSNFEDMLTDCVGNVVKYNFGEGKSFVEGGREEINCHEGILLSSRRLADDLMTFVESVLLPSGYTIKVTGHSLGAGVAVIFAMILRSRIAALRNDSTCSKLQVLAFASPPILDYKASRHCESFVTTFVNNSDIVPRCSLSHLILLMQFMKPVKNKLDAEGLNPQDVKSMTAFAKFLSRGKQDKMLLSGEEIRNGIQVALEGSKIDDPEHLYVAGKVVHMFDEWSKEGYGDRSDYETVDKDFDESKKVATAEKIYVADASATVLRIIEIDDRMMTDHMSPGYRASIKSLLAKADNLSPAF</sequence>
<gene>
    <name evidence="17" type="ORF">SEMRO_87_G046240.1</name>
</gene>
<dbReference type="Pfam" id="PF01764">
    <property type="entry name" value="Lipase_3"/>
    <property type="match status" value="1"/>
</dbReference>
<evidence type="ECO:0000313" key="17">
    <source>
        <dbReference type="EMBL" id="CAB9500604.1"/>
    </source>
</evidence>
<feature type="domain" description="Fungal lipase-type" evidence="16">
    <location>
        <begin position="311"/>
        <end position="453"/>
    </location>
</feature>
<evidence type="ECO:0000256" key="5">
    <source>
        <dbReference type="ARBA" id="ARBA00022692"/>
    </source>
</evidence>
<comment type="catalytic activity">
    <reaction evidence="13">
        <text>a 1,2-diacyl-sn-glycerol + H2O = a 2-acylglycerol + a fatty acid + H(+)</text>
        <dbReference type="Rhea" id="RHEA:33275"/>
        <dbReference type="ChEBI" id="CHEBI:15377"/>
        <dbReference type="ChEBI" id="CHEBI:15378"/>
        <dbReference type="ChEBI" id="CHEBI:17389"/>
        <dbReference type="ChEBI" id="CHEBI:17815"/>
        <dbReference type="ChEBI" id="CHEBI:28868"/>
        <dbReference type="EC" id="3.1.1.116"/>
    </reaction>
    <physiologicalReaction direction="left-to-right" evidence="13">
        <dbReference type="Rhea" id="RHEA:33276"/>
    </physiologicalReaction>
</comment>
<keyword evidence="3" id="KW-1003">Cell membrane</keyword>
<evidence type="ECO:0000259" key="16">
    <source>
        <dbReference type="Pfam" id="PF01764"/>
    </source>
</evidence>
<dbReference type="GO" id="GO:0016298">
    <property type="term" value="F:lipase activity"/>
    <property type="evidence" value="ECO:0007669"/>
    <property type="project" value="TreeGrafter"/>
</dbReference>
<dbReference type="InterPro" id="IPR052214">
    <property type="entry name" value="DAG_Lipase-Related"/>
</dbReference>
<keyword evidence="4" id="KW-0597">Phosphoprotein</keyword>
<feature type="signal peptide" evidence="15">
    <location>
        <begin position="1"/>
        <end position="16"/>
    </location>
</feature>
<dbReference type="EC" id="3.1.1.116" evidence="14"/>
<comment type="cofactor">
    <cofactor evidence="1">
        <name>Ca(2+)</name>
        <dbReference type="ChEBI" id="CHEBI:29108"/>
    </cofactor>
</comment>
<keyword evidence="8" id="KW-0106">Calcium</keyword>
<dbReference type="GO" id="GO:0005886">
    <property type="term" value="C:plasma membrane"/>
    <property type="evidence" value="ECO:0007669"/>
    <property type="project" value="UniProtKB-SubCell"/>
</dbReference>
<keyword evidence="7" id="KW-0378">Hydrolase</keyword>
<keyword evidence="5" id="KW-0812">Transmembrane</keyword>
<dbReference type="PANTHER" id="PTHR45792:SF8">
    <property type="entry name" value="DIACYLGLYCEROL LIPASE-ALPHA"/>
    <property type="match status" value="1"/>
</dbReference>
<organism evidence="17 18">
    <name type="scientific">Seminavis robusta</name>
    <dbReference type="NCBI Taxonomy" id="568900"/>
    <lineage>
        <taxon>Eukaryota</taxon>
        <taxon>Sar</taxon>
        <taxon>Stramenopiles</taxon>
        <taxon>Ochrophyta</taxon>
        <taxon>Bacillariophyta</taxon>
        <taxon>Bacillariophyceae</taxon>
        <taxon>Bacillariophycidae</taxon>
        <taxon>Naviculales</taxon>
        <taxon>Naviculaceae</taxon>
        <taxon>Seminavis</taxon>
    </lineage>
</organism>